<dbReference type="OrthoDB" id="1437355at2"/>
<accession>A0A4D7JY05</accession>
<evidence type="ECO:0000313" key="1">
    <source>
        <dbReference type="EMBL" id="QCK15575.1"/>
    </source>
</evidence>
<evidence type="ECO:0000313" key="2">
    <source>
        <dbReference type="Proteomes" id="UP000298616"/>
    </source>
</evidence>
<proteinExistence type="predicted"/>
<reference evidence="1 2" key="1">
    <citation type="submission" date="2018-04" db="EMBL/GenBank/DDBJ databases">
        <title>Complete genome uncultured novel isolate.</title>
        <authorList>
            <person name="Merlino G."/>
        </authorList>
    </citation>
    <scope>NUCLEOTIDE SEQUENCE [LARGE SCALE GENOMIC DNA]</scope>
    <source>
        <strain evidence="2">R1DC9</strain>
    </source>
</reference>
<organism evidence="1 2">
    <name type="scientific">Mangrovivirga cuniculi</name>
    <dbReference type="NCBI Taxonomy" id="2715131"/>
    <lineage>
        <taxon>Bacteria</taxon>
        <taxon>Pseudomonadati</taxon>
        <taxon>Bacteroidota</taxon>
        <taxon>Cytophagia</taxon>
        <taxon>Cytophagales</taxon>
        <taxon>Mangrovivirgaceae</taxon>
        <taxon>Mangrovivirga</taxon>
    </lineage>
</organism>
<keyword evidence="2" id="KW-1185">Reference proteome</keyword>
<protein>
    <submittedName>
        <fullName evidence="1">Uncharacterized protein</fullName>
    </submittedName>
</protein>
<gene>
    <name evidence="1" type="ORF">DCC35_12870</name>
</gene>
<name>A0A4D7JY05_9BACT</name>
<dbReference type="KEGG" id="fpf:DCC35_12870"/>
<dbReference type="Proteomes" id="UP000298616">
    <property type="component" value="Chromosome"/>
</dbReference>
<dbReference type="PROSITE" id="PS51257">
    <property type="entry name" value="PROKAR_LIPOPROTEIN"/>
    <property type="match status" value="1"/>
</dbReference>
<sequence>MKQLLISIIIIITLTGCSYNTDFYIFNNSEQPLHVEYQTKEHSNSEPFVTDPRIVEFDKDMNIIEIKKAYDFTFESETKIISCKLSSGQALWIGRDLNFTLTNEDEAKILKDNIRYLKLQTDNELINATEENILDLFKTFDIQTVGIEIK</sequence>
<dbReference type="EMBL" id="CP028923">
    <property type="protein sequence ID" value="QCK15575.1"/>
    <property type="molecule type" value="Genomic_DNA"/>
</dbReference>
<dbReference type="AlphaFoldDB" id="A0A4D7JY05"/>
<dbReference type="RefSeq" id="WP_137091170.1">
    <property type="nucleotide sequence ID" value="NZ_CP028923.1"/>
</dbReference>